<dbReference type="InterPro" id="IPR040457">
    <property type="entry name" value="GCP_C"/>
</dbReference>
<protein>
    <recommendedName>
        <fullName evidence="5">Spindle pole body component</fullName>
    </recommendedName>
</protein>
<proteinExistence type="inferred from homology"/>
<dbReference type="STRING" id="1353952.A0A165C941"/>
<evidence type="ECO:0000313" key="10">
    <source>
        <dbReference type="Proteomes" id="UP000076842"/>
    </source>
</evidence>
<evidence type="ECO:0000256" key="6">
    <source>
        <dbReference type="SAM" id="MobiDB-lite"/>
    </source>
</evidence>
<dbReference type="OrthoDB" id="66546at2759"/>
<dbReference type="EMBL" id="KV424176">
    <property type="protein sequence ID" value="KZT50429.1"/>
    <property type="molecule type" value="Genomic_DNA"/>
</dbReference>
<dbReference type="InterPro" id="IPR007259">
    <property type="entry name" value="GCP"/>
</dbReference>
<dbReference type="GO" id="GO:0051225">
    <property type="term" value="P:spindle assembly"/>
    <property type="evidence" value="ECO:0007669"/>
    <property type="project" value="TreeGrafter"/>
</dbReference>
<dbReference type="InParanoid" id="A0A165C941"/>
<dbReference type="PANTHER" id="PTHR19302">
    <property type="entry name" value="GAMMA TUBULIN COMPLEX PROTEIN"/>
    <property type="match status" value="1"/>
</dbReference>
<dbReference type="GO" id="GO:0007020">
    <property type="term" value="P:microtubule nucleation"/>
    <property type="evidence" value="ECO:0007669"/>
    <property type="project" value="InterPro"/>
</dbReference>
<comment type="subcellular location">
    <subcellularLocation>
        <location evidence="5">Cytoplasm</location>
        <location evidence="5">Cytoskeleton</location>
        <location evidence="5">Microtubule organizing center</location>
    </subcellularLocation>
</comment>
<keyword evidence="4 5" id="KW-0206">Cytoskeleton</keyword>
<feature type="region of interest" description="Disordered" evidence="6">
    <location>
        <begin position="158"/>
        <end position="222"/>
    </location>
</feature>
<evidence type="ECO:0000313" key="9">
    <source>
        <dbReference type="EMBL" id="KZT50429.1"/>
    </source>
</evidence>
<dbReference type="AlphaFoldDB" id="A0A165C941"/>
<dbReference type="InterPro" id="IPR041470">
    <property type="entry name" value="GCP_N"/>
</dbReference>
<evidence type="ECO:0000259" key="8">
    <source>
        <dbReference type="Pfam" id="PF17681"/>
    </source>
</evidence>
<dbReference type="Gene3D" id="1.20.120.1900">
    <property type="entry name" value="Gamma-tubulin complex, C-terminal domain"/>
    <property type="match status" value="1"/>
</dbReference>
<dbReference type="InterPro" id="IPR042241">
    <property type="entry name" value="GCP_C_sf"/>
</dbReference>
<evidence type="ECO:0000256" key="2">
    <source>
        <dbReference type="ARBA" id="ARBA00022490"/>
    </source>
</evidence>
<reference evidence="9 10" key="1">
    <citation type="journal article" date="2016" name="Mol. Biol. Evol.">
        <title>Comparative Genomics of Early-Diverging Mushroom-Forming Fungi Provides Insights into the Origins of Lignocellulose Decay Capabilities.</title>
        <authorList>
            <person name="Nagy L.G."/>
            <person name="Riley R."/>
            <person name="Tritt A."/>
            <person name="Adam C."/>
            <person name="Daum C."/>
            <person name="Floudas D."/>
            <person name="Sun H."/>
            <person name="Yadav J.S."/>
            <person name="Pangilinan J."/>
            <person name="Larsson K.H."/>
            <person name="Matsuura K."/>
            <person name="Barry K."/>
            <person name="Labutti K."/>
            <person name="Kuo R."/>
            <person name="Ohm R.A."/>
            <person name="Bhattacharya S.S."/>
            <person name="Shirouzu T."/>
            <person name="Yoshinaga Y."/>
            <person name="Martin F.M."/>
            <person name="Grigoriev I.V."/>
            <person name="Hibbett D.S."/>
        </authorList>
    </citation>
    <scope>NUCLEOTIDE SEQUENCE [LARGE SCALE GENOMIC DNA]</scope>
    <source>
        <strain evidence="9 10">HHB12733</strain>
    </source>
</reference>
<feature type="compositionally biased region" description="Basic residues" evidence="6">
    <location>
        <begin position="919"/>
        <end position="929"/>
    </location>
</feature>
<organism evidence="9 10">
    <name type="scientific">Calocera cornea HHB12733</name>
    <dbReference type="NCBI Taxonomy" id="1353952"/>
    <lineage>
        <taxon>Eukaryota</taxon>
        <taxon>Fungi</taxon>
        <taxon>Dikarya</taxon>
        <taxon>Basidiomycota</taxon>
        <taxon>Agaricomycotina</taxon>
        <taxon>Dacrymycetes</taxon>
        <taxon>Dacrymycetales</taxon>
        <taxon>Dacrymycetaceae</taxon>
        <taxon>Calocera</taxon>
    </lineage>
</organism>
<feature type="domain" description="Gamma tubulin complex component protein N-terminal" evidence="8">
    <location>
        <begin position="300"/>
        <end position="621"/>
    </location>
</feature>
<dbReference type="GO" id="GO:0000922">
    <property type="term" value="C:spindle pole"/>
    <property type="evidence" value="ECO:0007669"/>
    <property type="project" value="InterPro"/>
</dbReference>
<feature type="compositionally biased region" description="Low complexity" evidence="6">
    <location>
        <begin position="180"/>
        <end position="190"/>
    </location>
</feature>
<dbReference type="GO" id="GO:0031122">
    <property type="term" value="P:cytoplasmic microtubule organization"/>
    <property type="evidence" value="ECO:0007669"/>
    <property type="project" value="TreeGrafter"/>
</dbReference>
<gene>
    <name evidence="9" type="ORF">CALCODRAFT_188828</name>
</gene>
<name>A0A165C941_9BASI</name>
<dbReference type="GO" id="GO:0043015">
    <property type="term" value="F:gamma-tubulin binding"/>
    <property type="evidence" value="ECO:0007669"/>
    <property type="project" value="InterPro"/>
</dbReference>
<keyword evidence="2 5" id="KW-0963">Cytoplasm</keyword>
<dbReference type="Proteomes" id="UP000076842">
    <property type="component" value="Unassembled WGS sequence"/>
</dbReference>
<accession>A0A165C941</accession>
<evidence type="ECO:0000256" key="1">
    <source>
        <dbReference type="ARBA" id="ARBA00010337"/>
    </source>
</evidence>
<evidence type="ECO:0000256" key="4">
    <source>
        <dbReference type="ARBA" id="ARBA00023212"/>
    </source>
</evidence>
<dbReference type="PANTHER" id="PTHR19302:SF33">
    <property type="entry name" value="GAMMA-TUBULIN COMPLEX COMPONENT 5"/>
    <property type="match status" value="1"/>
</dbReference>
<dbReference type="Pfam" id="PF17681">
    <property type="entry name" value="GCP_N_terminal"/>
    <property type="match status" value="1"/>
</dbReference>
<dbReference type="GO" id="GO:0051321">
    <property type="term" value="P:meiotic cell cycle"/>
    <property type="evidence" value="ECO:0007669"/>
    <property type="project" value="TreeGrafter"/>
</dbReference>
<dbReference type="GO" id="GO:0051011">
    <property type="term" value="F:microtubule minus-end binding"/>
    <property type="evidence" value="ECO:0007669"/>
    <property type="project" value="TreeGrafter"/>
</dbReference>
<comment type="similarity">
    <text evidence="1 5">Belongs to the TUBGCP family.</text>
</comment>
<dbReference type="GO" id="GO:0005874">
    <property type="term" value="C:microtubule"/>
    <property type="evidence" value="ECO:0007669"/>
    <property type="project" value="UniProtKB-KW"/>
</dbReference>
<sequence>MAHQTTQAAAREQLGEVLVSQLMHVTREANPSQFVKFCANMRRTLRNAKTGTASDMFEIDSKFKGLIQKAKVRSQDNLAEALEHTYSALTADVEERQPMEAGVKMSSLPDHLQFLICLSLPPAPATHTYASLVLDKAKDPFRVPSALTWETIMAEEPFEGEHWEGADSKPQSKKAKRRTSSWSSSDSLSELSDDDRLQSPSSSPPTTHAPSEKRVDESEDFVSASELAAARAQMELDEMLDRQYWKEHWRIDGDLDGPFDLSKAETLEPTLMRASYGNDSGGMRFGGPSRGNFINEVDALREVFLALQGLDNNLLVIHPGTEREPPTVDIRPSAPRLLHLTSRTYLSLLSTFASSASIPLRLHHFFKTIASGRDKKQPKAISRTAEAFAEAAELQIQVFQSWCSSKEQALCAAQGGNGPSMAVSLLNLSHELEDRISVLELLVDVADKVEKFVRPAQNDFDLMVQDDFGLAPLALSSSLLDLLFAAYKTQYTMANEDDAKRLLQIFLATAQPIWHATIDWLQEGKAGETMYDEDGLESEDSGDFFIRHDAEILMSDPIFWSSAYDFHTLESQGKKPSIPAFLHSMTSQILGAGKARALLNALGIEYGASHQETRLSDVLAHSRAELWEPRDLEATVTEHLLPQCALSQAQLYGVVVDTCQMWQHFAVIEDVYLFRRGDLMNDLANVIFDRLETRHTWFDYHALNAAFRDLLATRSESRIDASLLRFWYTKPREDAAARMTRCLSGLSVTYEVPIPLLYLLTPETLQKYSTVFVLLMQVRRAKRLIDGIVVRRGLRKHVDLWEESATEDIKNFFAFRSKLSWFLNTLTSFIYSTVIHAQLQSFHSTLKASRSLDDMINVHDAHLERLSTKCLLSESTNSLHKAVINILDIALRFGDCYTALSGEVPSRVTRGTAGTPDGRRRKTRRQKRHLRKQNIVGFSEDILSDDDSSESEDDAFPQQSIVEQSMSMGATISFADETIAARIDRMSNEMDRLVRYLRRGAEKIASDGGPDAATFEVLAFCLEDWDL</sequence>
<dbReference type="Pfam" id="PF04130">
    <property type="entry name" value="GCP_C_terminal"/>
    <property type="match status" value="1"/>
</dbReference>
<dbReference type="GO" id="GO:0005816">
    <property type="term" value="C:spindle pole body"/>
    <property type="evidence" value="ECO:0007669"/>
    <property type="project" value="UniProtKB-ARBA"/>
</dbReference>
<evidence type="ECO:0000256" key="3">
    <source>
        <dbReference type="ARBA" id="ARBA00022701"/>
    </source>
</evidence>
<evidence type="ECO:0000256" key="5">
    <source>
        <dbReference type="RuleBase" id="RU363050"/>
    </source>
</evidence>
<dbReference type="GO" id="GO:0000278">
    <property type="term" value="P:mitotic cell cycle"/>
    <property type="evidence" value="ECO:0007669"/>
    <property type="project" value="TreeGrafter"/>
</dbReference>
<feature type="domain" description="Gamma tubulin complex component C-terminal" evidence="7">
    <location>
        <begin position="663"/>
        <end position="930"/>
    </location>
</feature>
<evidence type="ECO:0000259" key="7">
    <source>
        <dbReference type="Pfam" id="PF04130"/>
    </source>
</evidence>
<feature type="region of interest" description="Disordered" evidence="6">
    <location>
        <begin position="907"/>
        <end position="929"/>
    </location>
</feature>
<keyword evidence="3 5" id="KW-0493">Microtubule</keyword>
<dbReference type="GO" id="GO:0000930">
    <property type="term" value="C:gamma-tubulin complex"/>
    <property type="evidence" value="ECO:0007669"/>
    <property type="project" value="UniProtKB-ARBA"/>
</dbReference>
<keyword evidence="10" id="KW-1185">Reference proteome</keyword>